<evidence type="ECO:0000313" key="5">
    <source>
        <dbReference type="Proteomes" id="UP001549106"/>
    </source>
</evidence>
<organism evidence="4 5">
    <name type="scientific">Blautia caecimuris</name>
    <dbReference type="NCBI Taxonomy" id="1796615"/>
    <lineage>
        <taxon>Bacteria</taxon>
        <taxon>Bacillati</taxon>
        <taxon>Bacillota</taxon>
        <taxon>Clostridia</taxon>
        <taxon>Lachnospirales</taxon>
        <taxon>Lachnospiraceae</taxon>
        <taxon>Blautia</taxon>
    </lineage>
</organism>
<evidence type="ECO:0000256" key="2">
    <source>
        <dbReference type="SAM" id="MobiDB-lite"/>
    </source>
</evidence>
<keyword evidence="5" id="KW-1185">Reference proteome</keyword>
<protein>
    <submittedName>
        <fullName evidence="4">Cell division protein FtsL</fullName>
    </submittedName>
</protein>
<name>A0ABV2M3P9_9FIRM</name>
<keyword evidence="4" id="KW-0131">Cell cycle</keyword>
<dbReference type="Proteomes" id="UP001549106">
    <property type="component" value="Unassembled WGS sequence"/>
</dbReference>
<dbReference type="RefSeq" id="WP_257464335.1">
    <property type="nucleotide sequence ID" value="NZ_BAABXP010000008.1"/>
</dbReference>
<keyword evidence="3" id="KW-0812">Transmembrane</keyword>
<feature type="coiled-coil region" evidence="1">
    <location>
        <begin position="120"/>
        <end position="147"/>
    </location>
</feature>
<comment type="caution">
    <text evidence="4">The sequence shown here is derived from an EMBL/GenBank/DDBJ whole genome shotgun (WGS) entry which is preliminary data.</text>
</comment>
<dbReference type="EMBL" id="JBEPMJ010000007">
    <property type="protein sequence ID" value="MET3750107.1"/>
    <property type="molecule type" value="Genomic_DNA"/>
</dbReference>
<evidence type="ECO:0000256" key="1">
    <source>
        <dbReference type="SAM" id="Coils"/>
    </source>
</evidence>
<feature type="transmembrane region" description="Helical" evidence="3">
    <location>
        <begin position="88"/>
        <end position="107"/>
    </location>
</feature>
<sequence length="188" mass="21579">MDRTNRAVTARRSRENVRNARGMYVDGNTVRRLQEVPERNIPAVRGTQDRRQRKTTKASSAKTARRAHAVSRETMRNRQKAMSMGRGFVFFLVVISVAVLFCCVNYLQLRADITGRIKNVAVLESELSELREENNAYESQVNSSVDLNRIKKIAIGRLGMNYPGEEQKKTYSMSNNSYVRQYQDVPDK</sequence>
<proteinExistence type="predicted"/>
<keyword evidence="4" id="KW-0132">Cell division</keyword>
<dbReference type="GO" id="GO:0051301">
    <property type="term" value="P:cell division"/>
    <property type="evidence" value="ECO:0007669"/>
    <property type="project" value="UniProtKB-KW"/>
</dbReference>
<gene>
    <name evidence="4" type="ORF">ABID24_001342</name>
</gene>
<keyword evidence="1" id="KW-0175">Coiled coil</keyword>
<reference evidence="4 5" key="1">
    <citation type="submission" date="2024-06" db="EMBL/GenBank/DDBJ databases">
        <title>Genomic Encyclopedia of Type Strains, Phase IV (KMG-IV): sequencing the most valuable type-strain genomes for metagenomic binning, comparative biology and taxonomic classification.</title>
        <authorList>
            <person name="Goeker M."/>
        </authorList>
    </citation>
    <scope>NUCLEOTIDE SEQUENCE [LARGE SCALE GENOMIC DNA]</scope>
    <source>
        <strain evidence="4 5">DSM 29492</strain>
    </source>
</reference>
<accession>A0ABV2M3P9</accession>
<keyword evidence="3" id="KW-1133">Transmembrane helix</keyword>
<evidence type="ECO:0000256" key="3">
    <source>
        <dbReference type="SAM" id="Phobius"/>
    </source>
</evidence>
<feature type="region of interest" description="Disordered" evidence="2">
    <location>
        <begin position="43"/>
        <end position="76"/>
    </location>
</feature>
<keyword evidence="3" id="KW-0472">Membrane</keyword>
<evidence type="ECO:0000313" key="4">
    <source>
        <dbReference type="EMBL" id="MET3750107.1"/>
    </source>
</evidence>